<sequence>MKPRRRWWRWLLLLALVGVALLAKGYWNATRDPVIRSATVEVADWPAGQPPLKLLLLSDIHVAGPDMPPARLTRIVAELNALRPDVVLIAGDLVSEKRAATHIYTAAQVVAPLGGFRAPLGVVVVPGNHDHWFDPAALRGELETQKVRVLQNEAVKLGPLVIGGIDDDYSGHADVAATLAAMDRLGPGVPLILTHSPDSIPAVKRPVAAILAGHTHCGQIRFPFIGAISYVSRYGDRFACGDMIDRSQRIFVGAGLGTSLLPLRFNTPPDAWLVTLKAKAARP</sequence>
<dbReference type="Pfam" id="PF00149">
    <property type="entry name" value="Metallophos"/>
    <property type="match status" value="1"/>
</dbReference>
<dbReference type="GO" id="GO:0008758">
    <property type="term" value="F:UDP-2,3-diacylglucosamine hydrolase activity"/>
    <property type="evidence" value="ECO:0007669"/>
    <property type="project" value="TreeGrafter"/>
</dbReference>
<dbReference type="PANTHER" id="PTHR31302:SF31">
    <property type="entry name" value="PHOSPHODIESTERASE YAEI"/>
    <property type="match status" value="1"/>
</dbReference>
<evidence type="ECO:0000256" key="1">
    <source>
        <dbReference type="ARBA" id="ARBA00022723"/>
    </source>
</evidence>
<gene>
    <name evidence="4" type="ORF">CDQ91_12190</name>
</gene>
<dbReference type="InterPro" id="IPR051158">
    <property type="entry name" value="Metallophosphoesterase_sf"/>
</dbReference>
<keyword evidence="5" id="KW-1185">Reference proteome</keyword>
<dbReference type="Proteomes" id="UP000197097">
    <property type="component" value="Unassembled WGS sequence"/>
</dbReference>
<dbReference type="InterPro" id="IPR004843">
    <property type="entry name" value="Calcineurin-like_PHP"/>
</dbReference>
<proteinExistence type="predicted"/>
<dbReference type="RefSeq" id="WP_088473019.1">
    <property type="nucleotide sequence ID" value="NZ_NISJ01000006.1"/>
</dbReference>
<comment type="caution">
    <text evidence="4">The sequence shown here is derived from an EMBL/GenBank/DDBJ whole genome shotgun (WGS) entry which is preliminary data.</text>
</comment>
<evidence type="ECO:0000259" key="3">
    <source>
        <dbReference type="Pfam" id="PF00149"/>
    </source>
</evidence>
<evidence type="ECO:0000313" key="4">
    <source>
        <dbReference type="EMBL" id="OWQ96270.1"/>
    </source>
</evidence>
<protein>
    <submittedName>
        <fullName evidence="4">Phosphohydrolase</fullName>
    </submittedName>
</protein>
<dbReference type="AlphaFoldDB" id="A0A246JTV8"/>
<dbReference type="Gene3D" id="3.60.21.10">
    <property type="match status" value="1"/>
</dbReference>
<name>A0A246JTV8_9SPHN</name>
<organism evidence="4 5">
    <name type="scientific">Sphingopyxis witflariensis</name>
    <dbReference type="NCBI Taxonomy" id="173675"/>
    <lineage>
        <taxon>Bacteria</taxon>
        <taxon>Pseudomonadati</taxon>
        <taxon>Pseudomonadota</taxon>
        <taxon>Alphaproteobacteria</taxon>
        <taxon>Sphingomonadales</taxon>
        <taxon>Sphingomonadaceae</taxon>
        <taxon>Sphingopyxis</taxon>
    </lineage>
</organism>
<keyword evidence="1" id="KW-0479">Metal-binding</keyword>
<dbReference type="InterPro" id="IPR029052">
    <property type="entry name" value="Metallo-depent_PP-like"/>
</dbReference>
<evidence type="ECO:0000256" key="2">
    <source>
        <dbReference type="ARBA" id="ARBA00022801"/>
    </source>
</evidence>
<dbReference type="GO" id="GO:0046872">
    <property type="term" value="F:metal ion binding"/>
    <property type="evidence" value="ECO:0007669"/>
    <property type="project" value="UniProtKB-KW"/>
</dbReference>
<dbReference type="GO" id="GO:0009245">
    <property type="term" value="P:lipid A biosynthetic process"/>
    <property type="evidence" value="ECO:0007669"/>
    <property type="project" value="TreeGrafter"/>
</dbReference>
<keyword evidence="2 4" id="KW-0378">Hydrolase</keyword>
<feature type="domain" description="Calcineurin-like phosphoesterase" evidence="3">
    <location>
        <begin position="53"/>
        <end position="217"/>
    </location>
</feature>
<dbReference type="OrthoDB" id="9780884at2"/>
<dbReference type="EMBL" id="NISJ01000006">
    <property type="protein sequence ID" value="OWQ96270.1"/>
    <property type="molecule type" value="Genomic_DNA"/>
</dbReference>
<dbReference type="GO" id="GO:0016020">
    <property type="term" value="C:membrane"/>
    <property type="evidence" value="ECO:0007669"/>
    <property type="project" value="GOC"/>
</dbReference>
<accession>A0A246JTV8</accession>
<dbReference type="PANTHER" id="PTHR31302">
    <property type="entry name" value="TRANSMEMBRANE PROTEIN WITH METALLOPHOSPHOESTERASE DOMAIN-RELATED"/>
    <property type="match status" value="1"/>
</dbReference>
<reference evidence="4 5" key="1">
    <citation type="journal article" date="2002" name="Int. J. Syst. Evol. Microbiol.">
        <title>Sphingopyxis witflariensis sp. nov., isolated from activated sludge.</title>
        <authorList>
            <person name="Kampfer P."/>
            <person name="Witzenberger R."/>
            <person name="Denner E.B."/>
            <person name="Busse H.J."/>
            <person name="Neef A."/>
        </authorList>
    </citation>
    <scope>NUCLEOTIDE SEQUENCE [LARGE SCALE GENOMIC DNA]</scope>
    <source>
        <strain evidence="4 5">DSM 14551</strain>
    </source>
</reference>
<dbReference type="SUPFAM" id="SSF56300">
    <property type="entry name" value="Metallo-dependent phosphatases"/>
    <property type="match status" value="1"/>
</dbReference>
<evidence type="ECO:0000313" key="5">
    <source>
        <dbReference type="Proteomes" id="UP000197097"/>
    </source>
</evidence>